<accession>A0ABT5RL93</accession>
<evidence type="ECO:0000256" key="1">
    <source>
        <dbReference type="SAM" id="MobiDB-lite"/>
    </source>
</evidence>
<evidence type="ECO:0000313" key="2">
    <source>
        <dbReference type="EMBL" id="MDD1946764.1"/>
    </source>
</evidence>
<dbReference type="Proteomes" id="UP001150614">
    <property type="component" value="Unassembled WGS sequence"/>
</dbReference>
<evidence type="ECO:0000313" key="3">
    <source>
        <dbReference type="Proteomes" id="UP001150614"/>
    </source>
</evidence>
<sequence>MDLLMNALSWNTSQISECLVVQNGGVIQQLYCQLNVLRNMKQNTLGSVKPESGSLPQFNRGIFRGKR</sequence>
<gene>
    <name evidence="2" type="ORF">NMG11_23335</name>
</gene>
<feature type="region of interest" description="Disordered" evidence="1">
    <location>
        <begin position="48"/>
        <end position="67"/>
    </location>
</feature>
<keyword evidence="3" id="KW-1185">Reference proteome</keyword>
<comment type="caution">
    <text evidence="2">The sequence shown here is derived from an EMBL/GenBank/DDBJ whole genome shotgun (WGS) entry which is preliminary data.</text>
</comment>
<protein>
    <submittedName>
        <fullName evidence="2">Uncharacterized protein</fullName>
    </submittedName>
</protein>
<proteinExistence type="predicted"/>
<organism evidence="2 3">
    <name type="scientific">Pseudomonas carnis</name>
    <dbReference type="NCBI Taxonomy" id="2487355"/>
    <lineage>
        <taxon>Bacteria</taxon>
        <taxon>Pseudomonadati</taxon>
        <taxon>Pseudomonadota</taxon>
        <taxon>Gammaproteobacteria</taxon>
        <taxon>Pseudomonadales</taxon>
        <taxon>Pseudomonadaceae</taxon>
        <taxon>Pseudomonas</taxon>
    </lineage>
</organism>
<reference evidence="2" key="1">
    <citation type="submission" date="2022-07" db="EMBL/GenBank/DDBJ databases">
        <title>Draft genome of Pseudomonas carnis strain LP isolated from cheese.</title>
        <authorList>
            <person name="Wolfe B.E."/>
        </authorList>
    </citation>
    <scope>NUCLEOTIDE SEQUENCE</scope>
    <source>
        <strain evidence="2">LP</strain>
    </source>
</reference>
<name>A0ABT5RL93_9PSED</name>
<dbReference type="RefSeq" id="WP_058427672.1">
    <property type="nucleotide sequence ID" value="NZ_JANCLL010000033.1"/>
</dbReference>
<dbReference type="EMBL" id="JANCLL010000033">
    <property type="protein sequence ID" value="MDD1946764.1"/>
    <property type="molecule type" value="Genomic_DNA"/>
</dbReference>